<dbReference type="AlphaFoldDB" id="A0A9D9EQV9"/>
<reference evidence="1" key="1">
    <citation type="submission" date="2020-10" db="EMBL/GenBank/DDBJ databases">
        <authorList>
            <person name="Gilroy R."/>
        </authorList>
    </citation>
    <scope>NUCLEOTIDE SEQUENCE</scope>
    <source>
        <strain evidence="1">B1-20833</strain>
    </source>
</reference>
<gene>
    <name evidence="1" type="ORF">IAC06_00925</name>
</gene>
<evidence type="ECO:0000313" key="2">
    <source>
        <dbReference type="Proteomes" id="UP000823661"/>
    </source>
</evidence>
<comment type="caution">
    <text evidence="1">The sequence shown here is derived from an EMBL/GenBank/DDBJ whole genome shotgun (WGS) entry which is preliminary data.</text>
</comment>
<sequence length="448" mass="48485">MKFIYRETALAVLAAGAMFFTGCQEENSAVADRDSLSFDVRIETVGSNDVTAAVAHNGTEDVTYYAFCYRDFTMGETAAIENAVAALKESGAAPSEVLTSGSSASVKCTGLQSSTTYRLVVCGLDEDYNVYGTPTSVYFDTIEGTVIYELNPDWIVTYQGKQAATDNSGYGDAIQVTTYGTEDGYFAVVVPAADYEAKGITACAEEAIAEKEAYFAEQEEAGWLVDRSEYVYYSTAAYILDTEEGTEYVGLAIGVDENFKPTGLYAASDPFTPEEVVYSDGYGRWLGDWTVSGTYEDEDGVDQPISYDITVNYLVPDQTYTISGYQAYEGIPLPNVVASFDASSGNMVFTSSYVQDMYVGNDLYSLYFYATRTSGDNLTFLEGDYTVATAAMSASQTSAVVDVNSGLTQEGGTPFEATEMQFMAQVNGGGWTAFSQVPQFPFTITKKN</sequence>
<name>A0A9D9EQV9_9BACT</name>
<reference evidence="1" key="2">
    <citation type="journal article" date="2021" name="PeerJ">
        <title>Extensive microbial diversity within the chicken gut microbiome revealed by metagenomics and culture.</title>
        <authorList>
            <person name="Gilroy R."/>
            <person name="Ravi A."/>
            <person name="Getino M."/>
            <person name="Pursley I."/>
            <person name="Horton D.L."/>
            <person name="Alikhan N.F."/>
            <person name="Baker D."/>
            <person name="Gharbi K."/>
            <person name="Hall N."/>
            <person name="Watson M."/>
            <person name="Adriaenssens E.M."/>
            <person name="Foster-Nyarko E."/>
            <person name="Jarju S."/>
            <person name="Secka A."/>
            <person name="Antonio M."/>
            <person name="Oren A."/>
            <person name="Chaudhuri R.R."/>
            <person name="La Ragione R."/>
            <person name="Hildebrand F."/>
            <person name="Pallen M.J."/>
        </authorList>
    </citation>
    <scope>NUCLEOTIDE SEQUENCE</scope>
    <source>
        <strain evidence="1">B1-20833</strain>
    </source>
</reference>
<protein>
    <submittedName>
        <fullName evidence="1">Uncharacterized protein</fullName>
    </submittedName>
</protein>
<evidence type="ECO:0000313" key="1">
    <source>
        <dbReference type="EMBL" id="MBO8451433.1"/>
    </source>
</evidence>
<dbReference type="Proteomes" id="UP000823661">
    <property type="component" value="Unassembled WGS sequence"/>
</dbReference>
<dbReference type="PROSITE" id="PS51257">
    <property type="entry name" value="PROKAR_LIPOPROTEIN"/>
    <property type="match status" value="1"/>
</dbReference>
<dbReference type="EMBL" id="JADIMI010000011">
    <property type="protein sequence ID" value="MBO8451433.1"/>
    <property type="molecule type" value="Genomic_DNA"/>
</dbReference>
<proteinExistence type="predicted"/>
<accession>A0A9D9EQV9</accession>
<organism evidence="1 2">
    <name type="scientific">Candidatus Cryptobacteroides intestinavium</name>
    <dbReference type="NCBI Taxonomy" id="2840766"/>
    <lineage>
        <taxon>Bacteria</taxon>
        <taxon>Pseudomonadati</taxon>
        <taxon>Bacteroidota</taxon>
        <taxon>Bacteroidia</taxon>
        <taxon>Bacteroidales</taxon>
        <taxon>Candidatus Cryptobacteroides</taxon>
    </lineage>
</organism>